<proteinExistence type="predicted"/>
<accession>A0A814DFK0</accession>
<evidence type="ECO:0000313" key="3">
    <source>
        <dbReference type="Proteomes" id="UP000663870"/>
    </source>
</evidence>
<gene>
    <name evidence="2" type="ORF">JXQ802_LOCUS11895</name>
    <name evidence="1" type="ORF">PYM288_LOCUS11237</name>
</gene>
<name>A0A814DFK0_9BILA</name>
<dbReference type="PANTHER" id="PTHR46060">
    <property type="entry name" value="MARINER MOS1 TRANSPOSASE-LIKE PROTEIN"/>
    <property type="match status" value="1"/>
</dbReference>
<protein>
    <recommendedName>
        <fullName evidence="4">Mos1 transposase HTH domain-containing protein</fullName>
    </recommendedName>
</protein>
<sequence length="143" mass="16626">MNTANFRFYIKVHTALNIQARIIHDELYSVCGDQASSLRIVERWSKLFREGREEIEDEVGPGTPVTETTSENIEQVRLLIDDDPYTRIEEVQEQTGLTYGIIHRIITDHLKLKKITADYIPKDLTDFQWAEQVGICKQNLTKF</sequence>
<dbReference type="EMBL" id="CAJNOH010000187">
    <property type="protein sequence ID" value="CAF0934487.1"/>
    <property type="molecule type" value="Genomic_DNA"/>
</dbReference>
<dbReference type="PANTHER" id="PTHR46060:SF1">
    <property type="entry name" value="MARINER MOS1 TRANSPOSASE-LIKE PROTEIN"/>
    <property type="match status" value="1"/>
</dbReference>
<dbReference type="Proteomes" id="UP000663870">
    <property type="component" value="Unassembled WGS sequence"/>
</dbReference>
<comment type="caution">
    <text evidence="2">The sequence shown here is derived from an EMBL/GenBank/DDBJ whole genome shotgun (WGS) entry which is preliminary data.</text>
</comment>
<evidence type="ECO:0000313" key="1">
    <source>
        <dbReference type="EMBL" id="CAF0934487.1"/>
    </source>
</evidence>
<dbReference type="EMBL" id="CAJNOL010000240">
    <property type="protein sequence ID" value="CAF0955116.1"/>
    <property type="molecule type" value="Genomic_DNA"/>
</dbReference>
<reference evidence="2" key="1">
    <citation type="submission" date="2021-02" db="EMBL/GenBank/DDBJ databases">
        <authorList>
            <person name="Nowell W R."/>
        </authorList>
    </citation>
    <scope>NUCLEOTIDE SEQUENCE</scope>
</reference>
<evidence type="ECO:0000313" key="2">
    <source>
        <dbReference type="EMBL" id="CAF0955116.1"/>
    </source>
</evidence>
<keyword evidence="3" id="KW-1185">Reference proteome</keyword>
<dbReference type="AlphaFoldDB" id="A0A814DFK0"/>
<organism evidence="2 3">
    <name type="scientific">Rotaria sordida</name>
    <dbReference type="NCBI Taxonomy" id="392033"/>
    <lineage>
        <taxon>Eukaryota</taxon>
        <taxon>Metazoa</taxon>
        <taxon>Spiralia</taxon>
        <taxon>Gnathifera</taxon>
        <taxon>Rotifera</taxon>
        <taxon>Eurotatoria</taxon>
        <taxon>Bdelloidea</taxon>
        <taxon>Philodinida</taxon>
        <taxon>Philodinidae</taxon>
        <taxon>Rotaria</taxon>
    </lineage>
</organism>
<dbReference type="Proteomes" id="UP000663854">
    <property type="component" value="Unassembled WGS sequence"/>
</dbReference>
<dbReference type="InterPro" id="IPR052709">
    <property type="entry name" value="Transposase-MT_Hybrid"/>
</dbReference>
<evidence type="ECO:0008006" key="4">
    <source>
        <dbReference type="Google" id="ProtNLM"/>
    </source>
</evidence>